<keyword evidence="1" id="KW-0863">Zinc-finger</keyword>
<dbReference type="GO" id="GO:0003676">
    <property type="term" value="F:nucleic acid binding"/>
    <property type="evidence" value="ECO:0007669"/>
    <property type="project" value="InterPro"/>
</dbReference>
<feature type="compositionally biased region" description="Low complexity" evidence="3">
    <location>
        <begin position="1071"/>
        <end position="1113"/>
    </location>
</feature>
<comment type="caution">
    <text evidence="5">The sequence shown here is derived from an EMBL/GenBank/DDBJ whole genome shotgun (WGS) entry which is preliminary data.</text>
</comment>
<evidence type="ECO:0000313" key="6">
    <source>
        <dbReference type="Proteomes" id="UP001231189"/>
    </source>
</evidence>
<dbReference type="PROSITE" id="PS50158">
    <property type="entry name" value="ZF_CCHC"/>
    <property type="match status" value="1"/>
</dbReference>
<feature type="compositionally biased region" description="Polar residues" evidence="3">
    <location>
        <begin position="17"/>
        <end position="26"/>
    </location>
</feature>
<evidence type="ECO:0000256" key="2">
    <source>
        <dbReference type="SAM" id="Coils"/>
    </source>
</evidence>
<dbReference type="PANTHER" id="PTHR34835:SF87">
    <property type="entry name" value="AMINOTRANSFERASE-LIKE PLANT MOBILE DOMAIN-CONTAINING PROTEIN"/>
    <property type="match status" value="1"/>
</dbReference>
<accession>A0AAD8T3E3</accession>
<dbReference type="Pfam" id="PF00098">
    <property type="entry name" value="zf-CCHC"/>
    <property type="match status" value="1"/>
</dbReference>
<dbReference type="Proteomes" id="UP001231189">
    <property type="component" value="Unassembled WGS sequence"/>
</dbReference>
<dbReference type="GO" id="GO:0008270">
    <property type="term" value="F:zinc ion binding"/>
    <property type="evidence" value="ECO:0007669"/>
    <property type="project" value="UniProtKB-KW"/>
</dbReference>
<gene>
    <name evidence="5" type="ORF">QYE76_056783</name>
</gene>
<keyword evidence="1" id="KW-0479">Metal-binding</keyword>
<dbReference type="EMBL" id="JAUUTY010000003">
    <property type="protein sequence ID" value="KAK1668624.1"/>
    <property type="molecule type" value="Genomic_DNA"/>
</dbReference>
<dbReference type="SMART" id="SM00343">
    <property type="entry name" value="ZnF_C2HC"/>
    <property type="match status" value="1"/>
</dbReference>
<keyword evidence="1" id="KW-0862">Zinc</keyword>
<feature type="region of interest" description="Disordered" evidence="3">
    <location>
        <begin position="1035"/>
        <end position="1119"/>
    </location>
</feature>
<feature type="compositionally biased region" description="Polar residues" evidence="3">
    <location>
        <begin position="901"/>
        <end position="933"/>
    </location>
</feature>
<evidence type="ECO:0000313" key="5">
    <source>
        <dbReference type="EMBL" id="KAK1668624.1"/>
    </source>
</evidence>
<feature type="region of interest" description="Disordered" evidence="3">
    <location>
        <begin position="1"/>
        <end position="26"/>
    </location>
</feature>
<dbReference type="InterPro" id="IPR001878">
    <property type="entry name" value="Znf_CCHC"/>
</dbReference>
<name>A0AAD8T3E3_LOLMU</name>
<proteinExistence type="predicted"/>
<feature type="domain" description="CCHC-type" evidence="4">
    <location>
        <begin position="1127"/>
        <end position="1142"/>
    </location>
</feature>
<evidence type="ECO:0000256" key="3">
    <source>
        <dbReference type="SAM" id="MobiDB-lite"/>
    </source>
</evidence>
<feature type="region of interest" description="Disordered" evidence="3">
    <location>
        <begin position="901"/>
        <end position="941"/>
    </location>
</feature>
<sequence>MDDEAAVPRDGEDEVTPQLSDTQSFSVDGTELVTQEFMVRDQLEQDRMRMEKKVSATNEKIEQHRLRKSCSGSIPNGSSEFSTKLSLPKFISVCKSLSPKQRGYVADIGQGSLLDIRLEEIPRAFVAWIVSNYVASKRMFVFKSGFDFAFNALCVHKVLGTPIGGRRIPIKCSEQFRDVVRNRSCCEGSTPTINELMNMLSSDLEEEDFKIYWMMFCITAFLCPTTYECVSPDYLSALEGPSEEIRTYDWSSAVFQKLSASMKTFVDCGLQGALCGCLVVPLMTYLEYLDIKVKELASVVPRISVWDSVTVSEFEKLDLVSAEDGTYGEIPAVDDLKEIQQGLYFEIFSAIQPIINNKIANVLQLASHYNERRFCASEDKQGGSCSRPWFSNMANCLGILNDFDHIYRSNGTGDSPCVVRTQSNQEVSVLNDQTYSLPESQNRNKGIASNAEMCDDMWREQIMPISQNVYKQIRLLQQLIPINCKYTPNALYKEYLLNLEAYLDRVVEDLPSILPSEGALDLLVQKGVVCNCCGLLNSPLASETCNCSVALDTGKSAVGERLNIPSVTPVKVHDNVRQVDASVGNEAVLGKIEVGFPESTSKGSGSAACSSGATTKTCKADSLACVNADRVDCKDGSSGNSNDPTVEVKQIGKKLEVETQSYCTTAAEPAINPTAFADEHAKVSTSNNPATGLEDSLLLPSSKRNSSESLGFQHDSSAKKQKMSVLEDGSSKMASGADQTSYIVPCDPLDEPSAWEEIERIERTKTLAMKKFSYSSPSDVLLAEHLVPVGSVCMPSSTQHQYLDGVPGMSQPSQPGLSSGYQGILRDRNGRTFHGGRRTVNFADPPASQAIISNIDGLHLSNHSSLQAVNTPGRTISVPGFNTGFAGYRHERSIAYEGSSLQSSYNTGHNSSYNTLGQQNFQSSQSAGRYNGSQHDDEDVGGNAGYVVTPFPEFMIRSPRVCATPQYHQRNYGEQQMEYQWKCYQLGHGGELKFEKDLKQLVEYLGHPYPEFFGTSFNNQLGGPPRWEVSADLGRKLGAPDDEPEWTPPYPYRNNSSGGFTPRHNKPPAQNYRPNYSNNNGGPPKPGGNPNNTNNHPNGNNNNPNNAPKTGSNTVPINPKDKSTINCYECGVVGHYSNECPKKLARIAANTAAPAQQQRRFAGRKNQNNNNGRLYHMNAAEAQEAPQAIPKNIAMTVIDNFKKAYTAAYYSERYDIYNFQVMPAQIVSDNINENDSGPQAMKVILQHCGGFQHKIRENDVIKLREQLVFYMLTFQASREIDNPLLLKYLGCVGVPRWLNPRVLRRITFATINLQRASGSSRSNVDPNNVPLASLVAQEENVDVNFIKNNNFNNNAYRNNSGNNYRPYPSANGNGYGNSYGNSYNNNRSVPLGLEAMLKEFISTQTAFNKSVEEKLDKIDTIASRVDRLAPDVNLLKLKVMPNNDIDNKITTTANAIQVRINENIRLMAELRARWDREENEKLAKENNVAKVWTITTTSNANSSHVAAPPTINGKIIGVGNVSTPSAKRTKLPEIAKTAETACDKTAEIFPTLGTMIPLL</sequence>
<reference evidence="5" key="1">
    <citation type="submission" date="2023-07" db="EMBL/GenBank/DDBJ databases">
        <title>A chromosome-level genome assembly of Lolium multiflorum.</title>
        <authorList>
            <person name="Chen Y."/>
            <person name="Copetti D."/>
            <person name="Kolliker R."/>
            <person name="Studer B."/>
        </authorList>
    </citation>
    <scope>NUCLEOTIDE SEQUENCE</scope>
    <source>
        <strain evidence="5">02402/16</strain>
        <tissue evidence="5">Leaf</tissue>
    </source>
</reference>
<feature type="coiled-coil region" evidence="2">
    <location>
        <begin position="40"/>
        <end position="67"/>
    </location>
</feature>
<evidence type="ECO:0000259" key="4">
    <source>
        <dbReference type="PROSITE" id="PS50158"/>
    </source>
</evidence>
<dbReference type="InterPro" id="IPR036875">
    <property type="entry name" value="Znf_CCHC_sf"/>
</dbReference>
<feature type="compositionally biased region" description="Basic and acidic residues" evidence="3">
    <location>
        <begin position="1"/>
        <end position="10"/>
    </location>
</feature>
<evidence type="ECO:0000256" key="1">
    <source>
        <dbReference type="PROSITE-ProRule" id="PRU00047"/>
    </source>
</evidence>
<feature type="region of interest" description="Disordered" evidence="3">
    <location>
        <begin position="681"/>
        <end position="738"/>
    </location>
</feature>
<protein>
    <recommendedName>
        <fullName evidence="4">CCHC-type domain-containing protein</fullName>
    </recommendedName>
</protein>
<organism evidence="5 6">
    <name type="scientific">Lolium multiflorum</name>
    <name type="common">Italian ryegrass</name>
    <name type="synonym">Lolium perenne subsp. multiflorum</name>
    <dbReference type="NCBI Taxonomy" id="4521"/>
    <lineage>
        <taxon>Eukaryota</taxon>
        <taxon>Viridiplantae</taxon>
        <taxon>Streptophyta</taxon>
        <taxon>Embryophyta</taxon>
        <taxon>Tracheophyta</taxon>
        <taxon>Spermatophyta</taxon>
        <taxon>Magnoliopsida</taxon>
        <taxon>Liliopsida</taxon>
        <taxon>Poales</taxon>
        <taxon>Poaceae</taxon>
        <taxon>BOP clade</taxon>
        <taxon>Pooideae</taxon>
        <taxon>Poodae</taxon>
        <taxon>Poeae</taxon>
        <taxon>Poeae Chloroplast Group 2 (Poeae type)</taxon>
        <taxon>Loliodinae</taxon>
        <taxon>Loliinae</taxon>
        <taxon>Lolium</taxon>
    </lineage>
</organism>
<dbReference type="PANTHER" id="PTHR34835">
    <property type="entry name" value="OS07G0283600 PROTEIN-RELATED"/>
    <property type="match status" value="1"/>
</dbReference>
<keyword evidence="6" id="KW-1185">Reference proteome</keyword>
<keyword evidence="2" id="KW-0175">Coiled coil</keyword>
<dbReference type="SUPFAM" id="SSF57756">
    <property type="entry name" value="Retrovirus zinc finger-like domains"/>
    <property type="match status" value="1"/>
</dbReference>